<organism evidence="3 4">
    <name type="scientific">Mucilaginibacter panaciglaebae</name>
    <dbReference type="NCBI Taxonomy" id="502331"/>
    <lineage>
        <taxon>Bacteria</taxon>
        <taxon>Pseudomonadati</taxon>
        <taxon>Bacteroidota</taxon>
        <taxon>Sphingobacteriia</taxon>
        <taxon>Sphingobacteriales</taxon>
        <taxon>Sphingobacteriaceae</taxon>
        <taxon>Mucilaginibacter</taxon>
    </lineage>
</organism>
<dbReference type="PROSITE" id="PS50935">
    <property type="entry name" value="SSB"/>
    <property type="match status" value="1"/>
</dbReference>
<dbReference type="RefSeq" id="WP_345103021.1">
    <property type="nucleotide sequence ID" value="NZ_BAABCV010000005.1"/>
</dbReference>
<protein>
    <recommendedName>
        <fullName evidence="5">Single-stranded DNA-binding protein</fullName>
    </recommendedName>
</protein>
<comment type="caution">
    <text evidence="3">The sequence shown here is derived from an EMBL/GenBank/DDBJ whole genome shotgun (WGS) entry which is preliminary data.</text>
</comment>
<keyword evidence="1 2" id="KW-0238">DNA-binding</keyword>
<dbReference type="Proteomes" id="UP001500841">
    <property type="component" value="Unassembled WGS sequence"/>
</dbReference>
<evidence type="ECO:0000256" key="1">
    <source>
        <dbReference type="ARBA" id="ARBA00023125"/>
    </source>
</evidence>
<keyword evidence="4" id="KW-1185">Reference proteome</keyword>
<proteinExistence type="predicted"/>
<evidence type="ECO:0008006" key="5">
    <source>
        <dbReference type="Google" id="ProtNLM"/>
    </source>
</evidence>
<dbReference type="Pfam" id="PF00436">
    <property type="entry name" value="SSB"/>
    <property type="match status" value="1"/>
</dbReference>
<name>A0ABP7WSD2_9SPHI</name>
<dbReference type="EMBL" id="BAABCV010000005">
    <property type="protein sequence ID" value="GAA4095061.1"/>
    <property type="molecule type" value="Genomic_DNA"/>
</dbReference>
<dbReference type="InterPro" id="IPR000424">
    <property type="entry name" value="Primosome_PriB/ssb"/>
</dbReference>
<accession>A0ABP7WSD2</accession>
<evidence type="ECO:0000313" key="3">
    <source>
        <dbReference type="EMBL" id="GAA4095061.1"/>
    </source>
</evidence>
<gene>
    <name evidence="3" type="ORF">GCM10022392_17560</name>
</gene>
<evidence type="ECO:0000313" key="4">
    <source>
        <dbReference type="Proteomes" id="UP001500841"/>
    </source>
</evidence>
<sequence length="117" mass="13565">MLDKNTVNKVLLMGYISKEPRWHVNNGQRSLCVQLVTSEWIKKDGERLLHEEYHSISIPENLSNTQNLNKGAVVYLQGRIQTKMFLDEKRIKHYRTEVLATSLEVLDLTFAPAQLNI</sequence>
<dbReference type="Gene3D" id="2.40.50.140">
    <property type="entry name" value="Nucleic acid-binding proteins"/>
    <property type="match status" value="1"/>
</dbReference>
<dbReference type="SUPFAM" id="SSF50249">
    <property type="entry name" value="Nucleic acid-binding proteins"/>
    <property type="match status" value="1"/>
</dbReference>
<evidence type="ECO:0000256" key="2">
    <source>
        <dbReference type="PROSITE-ProRule" id="PRU00252"/>
    </source>
</evidence>
<dbReference type="InterPro" id="IPR012340">
    <property type="entry name" value="NA-bd_OB-fold"/>
</dbReference>
<reference evidence="4" key="1">
    <citation type="journal article" date="2019" name="Int. J. Syst. Evol. Microbiol.">
        <title>The Global Catalogue of Microorganisms (GCM) 10K type strain sequencing project: providing services to taxonomists for standard genome sequencing and annotation.</title>
        <authorList>
            <consortium name="The Broad Institute Genomics Platform"/>
            <consortium name="The Broad Institute Genome Sequencing Center for Infectious Disease"/>
            <person name="Wu L."/>
            <person name="Ma J."/>
        </authorList>
    </citation>
    <scope>NUCLEOTIDE SEQUENCE [LARGE SCALE GENOMIC DNA]</scope>
    <source>
        <strain evidence="4">JCM 17085</strain>
    </source>
</reference>